<dbReference type="Proteomes" id="UP001292094">
    <property type="component" value="Unassembled WGS sequence"/>
</dbReference>
<organism evidence="8 9">
    <name type="scientific">Petrolisthes manimaculis</name>
    <dbReference type="NCBI Taxonomy" id="1843537"/>
    <lineage>
        <taxon>Eukaryota</taxon>
        <taxon>Metazoa</taxon>
        <taxon>Ecdysozoa</taxon>
        <taxon>Arthropoda</taxon>
        <taxon>Crustacea</taxon>
        <taxon>Multicrustacea</taxon>
        <taxon>Malacostraca</taxon>
        <taxon>Eumalacostraca</taxon>
        <taxon>Eucarida</taxon>
        <taxon>Decapoda</taxon>
        <taxon>Pleocyemata</taxon>
        <taxon>Anomura</taxon>
        <taxon>Galatheoidea</taxon>
        <taxon>Porcellanidae</taxon>
        <taxon>Petrolisthes</taxon>
    </lineage>
</organism>
<dbReference type="GO" id="GO:0005886">
    <property type="term" value="C:plasma membrane"/>
    <property type="evidence" value="ECO:0007669"/>
    <property type="project" value="TreeGrafter"/>
</dbReference>
<evidence type="ECO:0000256" key="6">
    <source>
        <dbReference type="ARBA" id="ARBA00023136"/>
    </source>
</evidence>
<proteinExistence type="inferred from homology"/>
<evidence type="ECO:0000256" key="2">
    <source>
        <dbReference type="ARBA" id="ARBA00007965"/>
    </source>
</evidence>
<feature type="transmembrane region" description="Helical" evidence="7">
    <location>
        <begin position="123"/>
        <end position="142"/>
    </location>
</feature>
<comment type="similarity">
    <text evidence="2">Belongs to the SLC29A/ENT transporter (TC 2.A.57) family.</text>
</comment>
<feature type="transmembrane region" description="Helical" evidence="7">
    <location>
        <begin position="191"/>
        <end position="211"/>
    </location>
</feature>
<sequence>METPPKAPFGVILVFYMLGIAALLPWNFFITAETYWQYKLRNVSMGSEWDSDNATLTNLQLSFTPTLVLISNVVATLFFIVTSAIVRRVPELIRMLGSLTLSLLAMLSVTLLTVINSDSWQTTFFVITMVIVALLNVCVAVIQGSTTGLAGMFHAVCMTSLLSGQTLAGIFSSLARIVSLAVGEEPIQSGLIFFTIADVFLVITLAGYVYLTNTEHYKNVKQELTKNSTVNTTTPRSDFTVYITVLKKIWPLGFTLGLTLLIVLSVFPGVVVYVTSTMPESTWTQIYFQPTITFLLFNVMDFMGREMLRFVQWPSHKGWLLHVLGASRVIFIPLLLLCNGDNKSFPTLFNNDAYYIVILILFGITNGYFIGLPFIYYPRFVEKDELEVGGAIMVALLGVGMVLGSLISPALIAVWGPQ</sequence>
<evidence type="ECO:0000256" key="1">
    <source>
        <dbReference type="ARBA" id="ARBA00004141"/>
    </source>
</evidence>
<feature type="transmembrane region" description="Helical" evidence="7">
    <location>
        <begin position="286"/>
        <end position="303"/>
    </location>
</feature>
<feature type="transmembrane region" description="Helical" evidence="7">
    <location>
        <begin position="7"/>
        <end position="29"/>
    </location>
</feature>
<evidence type="ECO:0000256" key="7">
    <source>
        <dbReference type="SAM" id="Phobius"/>
    </source>
</evidence>
<dbReference type="PANTHER" id="PTHR10332">
    <property type="entry name" value="EQUILIBRATIVE NUCLEOSIDE TRANSPORTER"/>
    <property type="match status" value="1"/>
</dbReference>
<feature type="transmembrane region" description="Helical" evidence="7">
    <location>
        <begin position="98"/>
        <end position="117"/>
    </location>
</feature>
<reference evidence="8" key="1">
    <citation type="submission" date="2023-11" db="EMBL/GenBank/DDBJ databases">
        <title>Genome assemblies of two species of porcelain crab, Petrolisthes cinctipes and Petrolisthes manimaculis (Anomura: Porcellanidae).</title>
        <authorList>
            <person name="Angst P."/>
        </authorList>
    </citation>
    <scope>NUCLEOTIDE SEQUENCE</scope>
    <source>
        <strain evidence="8">PB745_02</strain>
        <tissue evidence="8">Gill</tissue>
    </source>
</reference>
<dbReference type="InterPro" id="IPR002259">
    <property type="entry name" value="Eqnu_transpt"/>
</dbReference>
<dbReference type="AlphaFoldDB" id="A0AAE1NH74"/>
<gene>
    <name evidence="8" type="ORF">Pmani_037946</name>
</gene>
<evidence type="ECO:0000256" key="5">
    <source>
        <dbReference type="ARBA" id="ARBA00022989"/>
    </source>
</evidence>
<comment type="subcellular location">
    <subcellularLocation>
        <location evidence="1">Membrane</location>
        <topology evidence="1">Multi-pass membrane protein</topology>
    </subcellularLocation>
</comment>
<dbReference type="EMBL" id="JAWZYT010006000">
    <property type="protein sequence ID" value="KAK4289064.1"/>
    <property type="molecule type" value="Genomic_DNA"/>
</dbReference>
<keyword evidence="4 7" id="KW-0812">Transmembrane</keyword>
<comment type="caution">
    <text evidence="8">The sequence shown here is derived from an EMBL/GenBank/DDBJ whole genome shotgun (WGS) entry which is preliminary data.</text>
</comment>
<evidence type="ECO:0000256" key="4">
    <source>
        <dbReference type="ARBA" id="ARBA00022692"/>
    </source>
</evidence>
<protein>
    <recommendedName>
        <fullName evidence="10">Equilibrative nucleoside transporter 3</fullName>
    </recommendedName>
</protein>
<feature type="transmembrane region" description="Helical" evidence="7">
    <location>
        <begin position="319"/>
        <end position="337"/>
    </location>
</feature>
<keyword evidence="9" id="KW-1185">Reference proteome</keyword>
<feature type="transmembrane region" description="Helical" evidence="7">
    <location>
        <begin position="252"/>
        <end position="274"/>
    </location>
</feature>
<feature type="transmembrane region" description="Helical" evidence="7">
    <location>
        <begin position="353"/>
        <end position="376"/>
    </location>
</feature>
<keyword evidence="3" id="KW-0813">Transport</keyword>
<keyword evidence="5 7" id="KW-1133">Transmembrane helix</keyword>
<feature type="transmembrane region" description="Helical" evidence="7">
    <location>
        <begin position="388"/>
        <end position="415"/>
    </location>
</feature>
<feature type="transmembrane region" description="Helical" evidence="7">
    <location>
        <begin position="66"/>
        <end position="86"/>
    </location>
</feature>
<dbReference type="GO" id="GO:0005337">
    <property type="term" value="F:nucleoside transmembrane transporter activity"/>
    <property type="evidence" value="ECO:0007669"/>
    <property type="project" value="InterPro"/>
</dbReference>
<dbReference type="SUPFAM" id="SSF103473">
    <property type="entry name" value="MFS general substrate transporter"/>
    <property type="match status" value="1"/>
</dbReference>
<keyword evidence="6 7" id="KW-0472">Membrane</keyword>
<evidence type="ECO:0000313" key="8">
    <source>
        <dbReference type="EMBL" id="KAK4289064.1"/>
    </source>
</evidence>
<name>A0AAE1NH74_9EUCA</name>
<dbReference type="InterPro" id="IPR036259">
    <property type="entry name" value="MFS_trans_sf"/>
</dbReference>
<evidence type="ECO:0008006" key="10">
    <source>
        <dbReference type="Google" id="ProtNLM"/>
    </source>
</evidence>
<evidence type="ECO:0000256" key="3">
    <source>
        <dbReference type="ARBA" id="ARBA00022448"/>
    </source>
</evidence>
<dbReference type="PANTHER" id="PTHR10332:SF88">
    <property type="entry name" value="EQUILIBRATIVE NUCLEOSIDE TRANSPORTER 1, ISOFORM A"/>
    <property type="match status" value="1"/>
</dbReference>
<dbReference type="Pfam" id="PF01733">
    <property type="entry name" value="Nucleoside_tran"/>
    <property type="match status" value="1"/>
</dbReference>
<dbReference type="PIRSF" id="PIRSF016379">
    <property type="entry name" value="ENT"/>
    <property type="match status" value="1"/>
</dbReference>
<dbReference type="PRINTS" id="PR01130">
    <property type="entry name" value="DERENTRNSPRT"/>
</dbReference>
<accession>A0AAE1NH74</accession>
<evidence type="ECO:0000313" key="9">
    <source>
        <dbReference type="Proteomes" id="UP001292094"/>
    </source>
</evidence>